<sequence>MEVLIDEVIVNAARVNLLWNQLSESQKHKPSDSCALILLTAIATLFNAVESLPIDQDGDYSATNGWKRL</sequence>
<protein>
    <submittedName>
        <fullName evidence="1">Uncharacterized protein</fullName>
    </submittedName>
</protein>
<evidence type="ECO:0000313" key="2">
    <source>
        <dbReference type="Proteomes" id="UP000198623"/>
    </source>
</evidence>
<reference evidence="2" key="1">
    <citation type="submission" date="2016-10" db="EMBL/GenBank/DDBJ databases">
        <authorList>
            <person name="Varghese N."/>
            <person name="Submissions S."/>
        </authorList>
    </citation>
    <scope>NUCLEOTIDE SEQUENCE [LARGE SCALE GENOMIC DNA]</scope>
    <source>
        <strain evidence="2">CGMCC 1.10971</strain>
    </source>
</reference>
<organism evidence="1 2">
    <name type="scientific">Neptunomonas qingdaonensis</name>
    <dbReference type="NCBI Taxonomy" id="1045558"/>
    <lineage>
        <taxon>Bacteria</taxon>
        <taxon>Pseudomonadati</taxon>
        <taxon>Pseudomonadota</taxon>
        <taxon>Gammaproteobacteria</taxon>
        <taxon>Oceanospirillales</taxon>
        <taxon>Oceanospirillaceae</taxon>
        <taxon>Neptunomonas</taxon>
    </lineage>
</organism>
<dbReference type="EMBL" id="FOOU01000001">
    <property type="protein sequence ID" value="SFF82969.1"/>
    <property type="molecule type" value="Genomic_DNA"/>
</dbReference>
<accession>A0A1I2LWY1</accession>
<gene>
    <name evidence="1" type="ORF">SAMN05216175_101262</name>
</gene>
<name>A0A1I2LWY1_9GAMM</name>
<dbReference type="Proteomes" id="UP000198623">
    <property type="component" value="Unassembled WGS sequence"/>
</dbReference>
<dbReference type="STRING" id="1045558.SAMN05216175_101262"/>
<proteinExistence type="predicted"/>
<evidence type="ECO:0000313" key="1">
    <source>
        <dbReference type="EMBL" id="SFF82969.1"/>
    </source>
</evidence>
<dbReference type="AlphaFoldDB" id="A0A1I2LWY1"/>
<keyword evidence="2" id="KW-1185">Reference proteome</keyword>